<dbReference type="AlphaFoldDB" id="A0AA38PK28"/>
<keyword evidence="1" id="KW-0479">Metal-binding</keyword>
<sequence>MMQRPSLVGVGYSPSTHYNLALSPVSAAAKASLDILVVQVSVSDTIDHLALPAESRGITARSRRRHSGTALTFDPMRSRARRREESSDRNLTIPAPTHDDNGVHAVSKEERQCSPAQVLPTVDVQDDEAVPALVSVSPKKLQVASAALINAANARRTNEAPFRCTFAGCKATFTAKHNLNNHVNSHYGIKSFQCAKCGRDFGTGHVLRRHLTTCKGTGRKRPR</sequence>
<keyword evidence="3" id="KW-0862">Zinc</keyword>
<dbReference type="InterPro" id="IPR013087">
    <property type="entry name" value="Znf_C2H2_type"/>
</dbReference>
<feature type="domain" description="C2H2-type" evidence="6">
    <location>
        <begin position="192"/>
        <end position="221"/>
    </location>
</feature>
<evidence type="ECO:0000313" key="8">
    <source>
        <dbReference type="Proteomes" id="UP001163846"/>
    </source>
</evidence>
<dbReference type="Gene3D" id="3.30.160.60">
    <property type="entry name" value="Classic Zinc Finger"/>
    <property type="match status" value="1"/>
</dbReference>
<feature type="region of interest" description="Disordered" evidence="5">
    <location>
        <begin position="57"/>
        <end position="102"/>
    </location>
</feature>
<organism evidence="7 8">
    <name type="scientific">Lentinula raphanica</name>
    <dbReference type="NCBI Taxonomy" id="153919"/>
    <lineage>
        <taxon>Eukaryota</taxon>
        <taxon>Fungi</taxon>
        <taxon>Dikarya</taxon>
        <taxon>Basidiomycota</taxon>
        <taxon>Agaricomycotina</taxon>
        <taxon>Agaricomycetes</taxon>
        <taxon>Agaricomycetidae</taxon>
        <taxon>Agaricales</taxon>
        <taxon>Marasmiineae</taxon>
        <taxon>Omphalotaceae</taxon>
        <taxon>Lentinula</taxon>
    </lineage>
</organism>
<dbReference type="PROSITE" id="PS50157">
    <property type="entry name" value="ZINC_FINGER_C2H2_2"/>
    <property type="match status" value="2"/>
</dbReference>
<dbReference type="SMART" id="SM00355">
    <property type="entry name" value="ZnF_C2H2"/>
    <property type="match status" value="2"/>
</dbReference>
<dbReference type="GO" id="GO:0000978">
    <property type="term" value="F:RNA polymerase II cis-regulatory region sequence-specific DNA binding"/>
    <property type="evidence" value="ECO:0007669"/>
    <property type="project" value="TreeGrafter"/>
</dbReference>
<gene>
    <name evidence="7" type="ORF">F5878DRAFT_207996</name>
</gene>
<protein>
    <recommendedName>
        <fullName evidence="6">C2H2-type domain-containing protein</fullName>
    </recommendedName>
</protein>
<dbReference type="GO" id="GO:0000981">
    <property type="term" value="F:DNA-binding transcription factor activity, RNA polymerase II-specific"/>
    <property type="evidence" value="ECO:0007669"/>
    <property type="project" value="TreeGrafter"/>
</dbReference>
<evidence type="ECO:0000259" key="6">
    <source>
        <dbReference type="PROSITE" id="PS50157"/>
    </source>
</evidence>
<proteinExistence type="predicted"/>
<dbReference type="SUPFAM" id="SSF57667">
    <property type="entry name" value="beta-beta-alpha zinc fingers"/>
    <property type="match status" value="1"/>
</dbReference>
<dbReference type="PANTHER" id="PTHR23235:SF120">
    <property type="entry name" value="KRUPPEL-LIKE FACTOR 15"/>
    <property type="match status" value="1"/>
</dbReference>
<evidence type="ECO:0000256" key="3">
    <source>
        <dbReference type="ARBA" id="ARBA00022833"/>
    </source>
</evidence>
<evidence type="ECO:0000256" key="5">
    <source>
        <dbReference type="SAM" id="MobiDB-lite"/>
    </source>
</evidence>
<keyword evidence="2 4" id="KW-0863">Zinc-finger</keyword>
<dbReference type="PROSITE" id="PS00028">
    <property type="entry name" value="ZINC_FINGER_C2H2_1"/>
    <property type="match status" value="1"/>
</dbReference>
<dbReference type="GO" id="GO:0008270">
    <property type="term" value="F:zinc ion binding"/>
    <property type="evidence" value="ECO:0007669"/>
    <property type="project" value="UniProtKB-KW"/>
</dbReference>
<feature type="domain" description="C2H2-type" evidence="6">
    <location>
        <begin position="162"/>
        <end position="191"/>
    </location>
</feature>
<accession>A0AA38PK28</accession>
<dbReference type="PANTHER" id="PTHR23235">
    <property type="entry name" value="KRUEPPEL-LIKE TRANSCRIPTION FACTOR"/>
    <property type="match status" value="1"/>
</dbReference>
<keyword evidence="8" id="KW-1185">Reference proteome</keyword>
<evidence type="ECO:0000256" key="1">
    <source>
        <dbReference type="ARBA" id="ARBA00022723"/>
    </source>
</evidence>
<dbReference type="EMBL" id="MU805964">
    <property type="protein sequence ID" value="KAJ3843936.1"/>
    <property type="molecule type" value="Genomic_DNA"/>
</dbReference>
<reference evidence="7" key="1">
    <citation type="submission" date="2022-08" db="EMBL/GenBank/DDBJ databases">
        <authorList>
            <consortium name="DOE Joint Genome Institute"/>
            <person name="Min B."/>
            <person name="Riley R."/>
            <person name="Sierra-Patev S."/>
            <person name="Naranjo-Ortiz M."/>
            <person name="Looney B."/>
            <person name="Konkel Z."/>
            <person name="Slot J.C."/>
            <person name="Sakamoto Y."/>
            <person name="Steenwyk J.L."/>
            <person name="Rokas A."/>
            <person name="Carro J."/>
            <person name="Camarero S."/>
            <person name="Ferreira P."/>
            <person name="Molpeceres G."/>
            <person name="Ruiz-Duenas F.J."/>
            <person name="Serrano A."/>
            <person name="Henrissat B."/>
            <person name="Drula E."/>
            <person name="Hughes K.W."/>
            <person name="Mata J.L."/>
            <person name="Ishikawa N.K."/>
            <person name="Vargas-Isla R."/>
            <person name="Ushijima S."/>
            <person name="Smith C.A."/>
            <person name="Ahrendt S."/>
            <person name="Andreopoulos W."/>
            <person name="He G."/>
            <person name="Labutti K."/>
            <person name="Lipzen A."/>
            <person name="Ng V."/>
            <person name="Sandor L."/>
            <person name="Barry K."/>
            <person name="Martinez A.T."/>
            <person name="Xiao Y."/>
            <person name="Gibbons J.G."/>
            <person name="Terashima K."/>
            <person name="Hibbett D.S."/>
            <person name="Grigoriev I.V."/>
        </authorList>
    </citation>
    <scope>NUCLEOTIDE SEQUENCE</scope>
    <source>
        <strain evidence="7">TFB9207</strain>
    </source>
</reference>
<evidence type="ECO:0000313" key="7">
    <source>
        <dbReference type="EMBL" id="KAJ3843936.1"/>
    </source>
</evidence>
<evidence type="ECO:0000256" key="4">
    <source>
        <dbReference type="PROSITE-ProRule" id="PRU00042"/>
    </source>
</evidence>
<name>A0AA38PK28_9AGAR</name>
<comment type="caution">
    <text evidence="7">The sequence shown here is derived from an EMBL/GenBank/DDBJ whole genome shotgun (WGS) entry which is preliminary data.</text>
</comment>
<evidence type="ECO:0000256" key="2">
    <source>
        <dbReference type="ARBA" id="ARBA00022771"/>
    </source>
</evidence>
<dbReference type="Proteomes" id="UP001163846">
    <property type="component" value="Unassembled WGS sequence"/>
</dbReference>
<dbReference type="InterPro" id="IPR036236">
    <property type="entry name" value="Znf_C2H2_sf"/>
</dbReference>